<dbReference type="PROSITE" id="PS00678">
    <property type="entry name" value="WD_REPEATS_1"/>
    <property type="match status" value="1"/>
</dbReference>
<organism evidence="4 5">
    <name type="scientific">Brachionus plicatilis</name>
    <name type="common">Marine rotifer</name>
    <name type="synonym">Brachionus muelleri</name>
    <dbReference type="NCBI Taxonomy" id="10195"/>
    <lineage>
        <taxon>Eukaryota</taxon>
        <taxon>Metazoa</taxon>
        <taxon>Spiralia</taxon>
        <taxon>Gnathifera</taxon>
        <taxon>Rotifera</taxon>
        <taxon>Eurotatoria</taxon>
        <taxon>Monogononta</taxon>
        <taxon>Pseudotrocha</taxon>
        <taxon>Ploima</taxon>
        <taxon>Brachionidae</taxon>
        <taxon>Brachionus</taxon>
    </lineage>
</organism>
<evidence type="ECO:0000256" key="2">
    <source>
        <dbReference type="ARBA" id="ARBA00022737"/>
    </source>
</evidence>
<dbReference type="PANTHER" id="PTHR46362">
    <property type="entry name" value="GEM-ASSOCIATED PROTEIN 5"/>
    <property type="match status" value="1"/>
</dbReference>
<proteinExistence type="predicted"/>
<dbReference type="SUPFAM" id="SSF50978">
    <property type="entry name" value="WD40 repeat-like"/>
    <property type="match status" value="1"/>
</dbReference>
<dbReference type="Gene3D" id="2.130.10.10">
    <property type="entry name" value="YVTN repeat-like/Quinoprotein amine dehydrogenase"/>
    <property type="match status" value="1"/>
</dbReference>
<evidence type="ECO:0000256" key="1">
    <source>
        <dbReference type="ARBA" id="ARBA00022574"/>
    </source>
</evidence>
<dbReference type="AlphaFoldDB" id="A0A3M7QHK6"/>
<dbReference type="InterPro" id="IPR036322">
    <property type="entry name" value="WD40_repeat_dom_sf"/>
</dbReference>
<dbReference type="OrthoDB" id="7326421at2759"/>
<dbReference type="InterPro" id="IPR019775">
    <property type="entry name" value="WD40_repeat_CS"/>
</dbReference>
<comment type="caution">
    <text evidence="4">The sequence shown here is derived from an EMBL/GenBank/DDBJ whole genome shotgun (WGS) entry which is preliminary data.</text>
</comment>
<keyword evidence="2" id="KW-0677">Repeat</keyword>
<dbReference type="GO" id="GO:0005634">
    <property type="term" value="C:nucleus"/>
    <property type="evidence" value="ECO:0007669"/>
    <property type="project" value="TreeGrafter"/>
</dbReference>
<dbReference type="InterPro" id="IPR052640">
    <property type="entry name" value="Gemin-5"/>
</dbReference>
<dbReference type="STRING" id="10195.A0A3M7QHK6"/>
<dbReference type="Pfam" id="PF00400">
    <property type="entry name" value="WD40"/>
    <property type="match status" value="2"/>
</dbReference>
<dbReference type="PROSITE" id="PS50082">
    <property type="entry name" value="WD_REPEATS_2"/>
    <property type="match status" value="1"/>
</dbReference>
<dbReference type="SMART" id="SM00320">
    <property type="entry name" value="WD40"/>
    <property type="match status" value="3"/>
</dbReference>
<feature type="repeat" description="WD" evidence="3">
    <location>
        <begin position="219"/>
        <end position="232"/>
    </location>
</feature>
<sequence>MNSEIIFLPTPNWFISQPADLNEQDSMLATCALNSIILTDTRFECHIGTIKDAHSKRLHAVSFYKIPTFDYLASCSEDLEIKIWNFKSRCLSTHHKFHQNPPTCLDWIRVQSLDPTLLSCDIKGNIFKWNLNTNHHVRYFPENRPITQIKILENSFKTAIGYKHGSIVLLDSKSDQMSILAKLKNHEDSINCLLWCPKSQLDSSKVSEEIKCDNLEHVLASSSEDKTIRIWDTLKEIQLKNFKIPSSGSKTAQSKANQIHYVPLCWPKINLILTGSFKGDLFFIDLENLKGISANESMVKWNHFSALPGPQCHKKIIFDIIHSKDKIITLSLDRLLF</sequence>
<dbReference type="InterPro" id="IPR015943">
    <property type="entry name" value="WD40/YVTN_repeat-like_dom_sf"/>
</dbReference>
<reference evidence="4 5" key="1">
    <citation type="journal article" date="2018" name="Sci. Rep.">
        <title>Genomic signatures of local adaptation to the degree of environmental predictability in rotifers.</title>
        <authorList>
            <person name="Franch-Gras L."/>
            <person name="Hahn C."/>
            <person name="Garcia-Roger E.M."/>
            <person name="Carmona M.J."/>
            <person name="Serra M."/>
            <person name="Gomez A."/>
        </authorList>
    </citation>
    <scope>NUCLEOTIDE SEQUENCE [LARGE SCALE GENOMIC DNA]</scope>
    <source>
        <strain evidence="4">HYR1</strain>
    </source>
</reference>
<protein>
    <submittedName>
        <fullName evidence="4">Gem-associated 5</fullName>
    </submittedName>
</protein>
<dbReference type="PANTHER" id="PTHR46362:SF1">
    <property type="entry name" value="GEM-ASSOCIATED PROTEIN 5"/>
    <property type="match status" value="1"/>
</dbReference>
<dbReference type="InterPro" id="IPR001680">
    <property type="entry name" value="WD40_rpt"/>
</dbReference>
<evidence type="ECO:0000313" key="4">
    <source>
        <dbReference type="EMBL" id="RNA10723.1"/>
    </source>
</evidence>
<dbReference type="EMBL" id="REGN01006123">
    <property type="protein sequence ID" value="RNA10723.1"/>
    <property type="molecule type" value="Genomic_DNA"/>
</dbReference>
<keyword evidence="1 3" id="KW-0853">WD repeat</keyword>
<evidence type="ECO:0000313" key="5">
    <source>
        <dbReference type="Proteomes" id="UP000276133"/>
    </source>
</evidence>
<dbReference type="GO" id="GO:0003730">
    <property type="term" value="F:mRNA 3'-UTR binding"/>
    <property type="evidence" value="ECO:0007669"/>
    <property type="project" value="TreeGrafter"/>
</dbReference>
<dbReference type="GO" id="GO:0000387">
    <property type="term" value="P:spliceosomal snRNP assembly"/>
    <property type="evidence" value="ECO:0007669"/>
    <property type="project" value="TreeGrafter"/>
</dbReference>
<dbReference type="GO" id="GO:0032797">
    <property type="term" value="C:SMN complex"/>
    <property type="evidence" value="ECO:0007669"/>
    <property type="project" value="TreeGrafter"/>
</dbReference>
<gene>
    <name evidence="4" type="ORF">BpHYR1_009496</name>
</gene>
<dbReference type="Proteomes" id="UP000276133">
    <property type="component" value="Unassembled WGS sequence"/>
</dbReference>
<keyword evidence="5" id="KW-1185">Reference proteome</keyword>
<name>A0A3M7QHK6_BRAPC</name>
<accession>A0A3M7QHK6</accession>
<evidence type="ECO:0000256" key="3">
    <source>
        <dbReference type="PROSITE-ProRule" id="PRU00221"/>
    </source>
</evidence>